<dbReference type="GO" id="GO:0003677">
    <property type="term" value="F:DNA binding"/>
    <property type="evidence" value="ECO:0007669"/>
    <property type="project" value="InterPro"/>
</dbReference>
<dbReference type="Gene3D" id="1.10.150.20">
    <property type="entry name" value="5' to 3' exonuclease, C-terminal subdomain"/>
    <property type="match status" value="1"/>
</dbReference>
<keyword evidence="3" id="KW-0240">DNA-directed RNA polymerase</keyword>
<name>A0A7S6R735_9CAUD</name>
<dbReference type="Gene3D" id="1.10.1320.10">
    <property type="entry name" value="DNA-directed RNA polymerase, N-terminal domain"/>
    <property type="match status" value="1"/>
</dbReference>
<protein>
    <recommendedName>
        <fullName evidence="2">DNA-directed RNA polymerase</fullName>
        <ecNumber evidence="2">2.7.7.6</ecNumber>
    </recommendedName>
</protein>
<dbReference type="InterPro" id="IPR037159">
    <property type="entry name" value="RNA_POL_N_sf"/>
</dbReference>
<keyword evidence="4" id="KW-0808">Transferase</keyword>
<evidence type="ECO:0000313" key="11">
    <source>
        <dbReference type="Proteomes" id="UP000593603"/>
    </source>
</evidence>
<feature type="domain" description="DNA-directed RNA polymerase N-terminal" evidence="9">
    <location>
        <begin position="6"/>
        <end position="288"/>
    </location>
</feature>
<evidence type="ECO:0000313" key="10">
    <source>
        <dbReference type="EMBL" id="QOV06089.1"/>
    </source>
</evidence>
<evidence type="ECO:0000256" key="3">
    <source>
        <dbReference type="ARBA" id="ARBA00022478"/>
    </source>
</evidence>
<reference evidence="10 11" key="1">
    <citation type="submission" date="2020-07" db="EMBL/GenBank/DDBJ databases">
        <title>Complete genome sequence of Rhizobium japonicum phage Pasto.</title>
        <authorList>
            <person name="Manuel N.S."/>
            <person name="Ravindran A."/>
            <person name="Newkirk H."/>
            <person name="Gonzalez C."/>
            <person name="Young R."/>
            <person name="Liu M."/>
        </authorList>
    </citation>
    <scope>NUCLEOTIDE SEQUENCE [LARGE SCALE GENOMIC DNA]</scope>
</reference>
<sequence>MLDLHAEQVRLEGEMATLGIDKFRSQALKAREAGEATLSSSVSFVMDVAIAPTVKAIEKFIADAHTGKAGRRHSAVSRIDGLEASVIAFVTAKIVLDGLHREHSLTRVARRIGETIELEQRLAAFSAKFPKLHRAVTRDLDGKTNHVEHRKRVYQAMLRGNEDGWTSWTERDTVLVGIKLTELFVTATGLVEIVTERAGKKTTSVVRATRRFRDWLATLDDQSAFLTPEFMPCVIPPKPWGELFGGGYHTDAFVNPLPLVKTRSRGHREALLAADLSRVISAVNLIQATPWQVNRRVLEVVNAIHERGVELAGLPPSEDHELPIKPHDIDTNEEARKLWKRAAAPIHKLNVSLTSRRVQVAKTIASANDFEKYDAIYFPHQLDFRGRVYSVPQVLSPQGTDLGKGLLRLARGKPIDTPARLHWFFIHGANCFGVDKVDFDDRREWVERHHALILLTAADPYGADWWTGADSPICFLAWCFEYAEWYRTPEYAETPFVSHIPIAQDGSCNGLQHYSAMLRDPVGGEATNLTPSPKPQDIYARVADVVNKKLSAISELPYDPHPLEHSTDEWKQRTVDVKFARAWLTLGVDRKITKRPVMVLPYGGTQSSCQKYVLEAAGERIQGGTANPFGEDLFSASNWLGTIVWESIGEVVVAAKLAMAWLRDVASAVSKRGEALKWTTPSGFVVVQAYPKTKGRRIETSLFGKRFDPSLVEEIPDTIDPRRQANGIAPNFVHSMDAAALILTVLEAYGYGVEDFAMIHDSYGTHAYNTPVLASALREAFVRMYEESETLEQFERDVVPEHMRDKINAPPFVGGLDLNLVRLSPYFFA</sequence>
<dbReference type="GO" id="GO:0000428">
    <property type="term" value="C:DNA-directed RNA polymerase complex"/>
    <property type="evidence" value="ECO:0007669"/>
    <property type="project" value="UniProtKB-KW"/>
</dbReference>
<dbReference type="InterPro" id="IPR029262">
    <property type="entry name" value="RPOL_N"/>
</dbReference>
<evidence type="ECO:0000256" key="2">
    <source>
        <dbReference type="ARBA" id="ARBA00012418"/>
    </source>
</evidence>
<dbReference type="EC" id="2.7.7.6" evidence="2"/>
<dbReference type="PANTHER" id="PTHR10102:SF0">
    <property type="entry name" value="DNA-DIRECTED RNA POLYMERASE, MITOCHONDRIAL"/>
    <property type="match status" value="1"/>
</dbReference>
<dbReference type="SMART" id="SM01311">
    <property type="entry name" value="RPOL_N"/>
    <property type="match status" value="1"/>
</dbReference>
<dbReference type="Proteomes" id="UP000593603">
    <property type="component" value="Segment"/>
</dbReference>
<dbReference type="InterPro" id="IPR043502">
    <property type="entry name" value="DNA/RNA_pol_sf"/>
</dbReference>
<dbReference type="PANTHER" id="PTHR10102">
    <property type="entry name" value="DNA-DIRECTED RNA POLYMERASE, MITOCHONDRIAL"/>
    <property type="match status" value="1"/>
</dbReference>
<gene>
    <name evidence="10" type="ORF">CPT_Pasto_015</name>
</gene>
<evidence type="ECO:0000256" key="4">
    <source>
        <dbReference type="ARBA" id="ARBA00022679"/>
    </source>
</evidence>
<comment type="similarity">
    <text evidence="1">Belongs to the phage and mitochondrial RNA polymerase family.</text>
</comment>
<keyword evidence="7" id="KW-1195">Viral transcription</keyword>
<keyword evidence="5" id="KW-0548">Nucleotidyltransferase</keyword>
<dbReference type="GO" id="GO:0003899">
    <property type="term" value="F:DNA-directed RNA polymerase activity"/>
    <property type="evidence" value="ECO:0007669"/>
    <property type="project" value="UniProtKB-EC"/>
</dbReference>
<evidence type="ECO:0000256" key="1">
    <source>
        <dbReference type="ARBA" id="ARBA00009493"/>
    </source>
</evidence>
<organism evidence="10 11">
    <name type="scientific">Rhizobium phage Pasto</name>
    <dbReference type="NCBI Taxonomy" id="2767575"/>
    <lineage>
        <taxon>Viruses</taxon>
        <taxon>Duplodnaviria</taxon>
        <taxon>Heunggongvirae</taxon>
        <taxon>Uroviricota</taxon>
        <taxon>Caudoviricetes</taxon>
        <taxon>Autographivirales</taxon>
        <taxon>Autographivirales incertae sedis</taxon>
        <taxon>Pastovirus</taxon>
        <taxon>Pastovirus pasto</taxon>
    </lineage>
</organism>
<dbReference type="PROSITE" id="PS00900">
    <property type="entry name" value="RNA_POL_PHAGE_1"/>
    <property type="match status" value="1"/>
</dbReference>
<dbReference type="InterPro" id="IPR002092">
    <property type="entry name" value="DNA-dir_Rpol_phage-type"/>
</dbReference>
<dbReference type="Gene3D" id="1.10.287.260">
    <property type="match status" value="1"/>
</dbReference>
<evidence type="ECO:0000259" key="9">
    <source>
        <dbReference type="SMART" id="SM01311"/>
    </source>
</evidence>
<dbReference type="EMBL" id="MT708545">
    <property type="protein sequence ID" value="QOV06089.1"/>
    <property type="molecule type" value="Genomic_DNA"/>
</dbReference>
<dbReference type="InterPro" id="IPR024075">
    <property type="entry name" value="DNA-dir_RNA_pol_helix_hairp_sf"/>
</dbReference>
<keyword evidence="11" id="KW-1185">Reference proteome</keyword>
<accession>A0A7S6R735</accession>
<dbReference type="Gene3D" id="1.10.287.280">
    <property type="match status" value="1"/>
</dbReference>
<comment type="catalytic activity">
    <reaction evidence="8">
        <text>RNA(n) + a ribonucleoside 5'-triphosphate = RNA(n+1) + diphosphate</text>
        <dbReference type="Rhea" id="RHEA:21248"/>
        <dbReference type="Rhea" id="RHEA-COMP:14527"/>
        <dbReference type="Rhea" id="RHEA-COMP:17342"/>
        <dbReference type="ChEBI" id="CHEBI:33019"/>
        <dbReference type="ChEBI" id="CHEBI:61557"/>
        <dbReference type="ChEBI" id="CHEBI:140395"/>
        <dbReference type="EC" id="2.7.7.6"/>
    </reaction>
</comment>
<dbReference type="GO" id="GO:0019083">
    <property type="term" value="P:viral transcription"/>
    <property type="evidence" value="ECO:0007669"/>
    <property type="project" value="UniProtKB-KW"/>
</dbReference>
<evidence type="ECO:0000256" key="6">
    <source>
        <dbReference type="ARBA" id="ARBA00023163"/>
    </source>
</evidence>
<proteinExistence type="inferred from homology"/>
<keyword evidence="6" id="KW-0804">Transcription</keyword>
<dbReference type="SUPFAM" id="SSF56672">
    <property type="entry name" value="DNA/RNA polymerases"/>
    <property type="match status" value="1"/>
</dbReference>
<evidence type="ECO:0000256" key="8">
    <source>
        <dbReference type="ARBA" id="ARBA00048552"/>
    </source>
</evidence>
<dbReference type="InterPro" id="IPR046950">
    <property type="entry name" value="DNA-dir_Rpol_C_phage-type"/>
</dbReference>
<evidence type="ECO:0000256" key="7">
    <source>
        <dbReference type="ARBA" id="ARBA00023314"/>
    </source>
</evidence>
<dbReference type="Pfam" id="PF14700">
    <property type="entry name" value="RPOL_N"/>
    <property type="match status" value="1"/>
</dbReference>
<evidence type="ECO:0000256" key="5">
    <source>
        <dbReference type="ARBA" id="ARBA00022695"/>
    </source>
</evidence>
<dbReference type="GO" id="GO:0006351">
    <property type="term" value="P:DNA-templated transcription"/>
    <property type="evidence" value="ECO:0007669"/>
    <property type="project" value="InterPro"/>
</dbReference>
<dbReference type="Pfam" id="PF00940">
    <property type="entry name" value="RNA_pol"/>
    <property type="match status" value="1"/>
</dbReference>